<dbReference type="AlphaFoldDB" id="A0A830HG44"/>
<evidence type="ECO:0000313" key="3">
    <source>
        <dbReference type="Proteomes" id="UP000660262"/>
    </source>
</evidence>
<gene>
    <name evidence="2" type="ORF">PPROV_000303300</name>
</gene>
<organism evidence="2 3">
    <name type="scientific">Pycnococcus provasolii</name>
    <dbReference type="NCBI Taxonomy" id="41880"/>
    <lineage>
        <taxon>Eukaryota</taxon>
        <taxon>Viridiplantae</taxon>
        <taxon>Chlorophyta</taxon>
        <taxon>Pseudoscourfieldiophyceae</taxon>
        <taxon>Pseudoscourfieldiales</taxon>
        <taxon>Pycnococcaceae</taxon>
        <taxon>Pycnococcus</taxon>
    </lineage>
</organism>
<comment type="caution">
    <text evidence="2">The sequence shown here is derived from an EMBL/GenBank/DDBJ whole genome shotgun (WGS) entry which is preliminary data.</text>
</comment>
<accession>A0A830HG44</accession>
<feature type="region of interest" description="Disordered" evidence="1">
    <location>
        <begin position="230"/>
        <end position="258"/>
    </location>
</feature>
<evidence type="ECO:0000313" key="2">
    <source>
        <dbReference type="EMBL" id="GHP04279.1"/>
    </source>
</evidence>
<keyword evidence="3" id="KW-1185">Reference proteome</keyword>
<proteinExistence type="predicted"/>
<feature type="compositionally biased region" description="Basic and acidic residues" evidence="1">
    <location>
        <begin position="230"/>
        <end position="247"/>
    </location>
</feature>
<dbReference type="Proteomes" id="UP000660262">
    <property type="component" value="Unassembled WGS sequence"/>
</dbReference>
<reference evidence="2" key="1">
    <citation type="submission" date="2020-10" db="EMBL/GenBank/DDBJ databases">
        <title>Unveiling of a novel bifunctional photoreceptor, Dualchrome1, isolated from a cosmopolitan green alga.</title>
        <authorList>
            <person name="Suzuki S."/>
            <person name="Kawachi M."/>
        </authorList>
    </citation>
    <scope>NUCLEOTIDE SEQUENCE</scope>
    <source>
        <strain evidence="2">NIES 2893</strain>
    </source>
</reference>
<dbReference type="EMBL" id="BNJQ01000007">
    <property type="protein sequence ID" value="GHP04279.1"/>
    <property type="molecule type" value="Genomic_DNA"/>
</dbReference>
<name>A0A830HG44_9CHLO</name>
<evidence type="ECO:0000256" key="1">
    <source>
        <dbReference type="SAM" id="MobiDB-lite"/>
    </source>
</evidence>
<feature type="region of interest" description="Disordered" evidence="1">
    <location>
        <begin position="107"/>
        <end position="127"/>
    </location>
</feature>
<protein>
    <submittedName>
        <fullName evidence="2">Uncharacterized protein</fullName>
    </submittedName>
</protein>
<sequence length="258" mass="29252">MPLLPRSTARRPLGSPPLSLTSKMRILLSTSRPALLFFLTTACLIIFASHRRNNSAYSTFSEEELLDQFDSVAADAPRTSSPSLSSYTRRATGDLLGAIVQSASYLKKKTQKTTTAAPSDSEDDSDAWNVAEADLGERRAPSELWRRTERRRDAEDAKQRYAKWYNRKGSLIFVKGRGWVPRSSLPKDQLERLEMAEKREVEAKRLAAKLSKSSDEQDVASHVFKAELKASRREEREMKQRQRDEQVRNQYRAAGGID</sequence>